<evidence type="ECO:0000313" key="2">
    <source>
        <dbReference type="Proteomes" id="UP000198901"/>
    </source>
</evidence>
<dbReference type="OrthoDB" id="886535at2"/>
<dbReference type="AlphaFoldDB" id="A0A1G9IAN5"/>
<proteinExistence type="predicted"/>
<protein>
    <submittedName>
        <fullName evidence="1">Uncharacterized protein</fullName>
    </submittedName>
</protein>
<organism evidence="1 2">
    <name type="scientific">Siphonobacter aquaeclarae</name>
    <dbReference type="NCBI Taxonomy" id="563176"/>
    <lineage>
        <taxon>Bacteria</taxon>
        <taxon>Pseudomonadati</taxon>
        <taxon>Bacteroidota</taxon>
        <taxon>Cytophagia</taxon>
        <taxon>Cytophagales</taxon>
        <taxon>Cytophagaceae</taxon>
        <taxon>Siphonobacter</taxon>
    </lineage>
</organism>
<gene>
    <name evidence="1" type="ORF">SAMN04488090_0400</name>
</gene>
<dbReference type="STRING" id="563176.SAMN04488090_0400"/>
<dbReference type="RefSeq" id="WP_093197024.1">
    <property type="nucleotide sequence ID" value="NZ_FNGS01000001.1"/>
</dbReference>
<reference evidence="1 2" key="1">
    <citation type="submission" date="2016-10" db="EMBL/GenBank/DDBJ databases">
        <authorList>
            <person name="de Groot N.N."/>
        </authorList>
    </citation>
    <scope>NUCLEOTIDE SEQUENCE [LARGE SCALE GENOMIC DNA]</scope>
    <source>
        <strain evidence="1 2">DSM 21668</strain>
    </source>
</reference>
<accession>A0A1G9IAN5</accession>
<name>A0A1G9IAN5_9BACT</name>
<dbReference type="EMBL" id="FNGS01000001">
    <property type="protein sequence ID" value="SDL22261.1"/>
    <property type="molecule type" value="Genomic_DNA"/>
</dbReference>
<evidence type="ECO:0000313" key="1">
    <source>
        <dbReference type="EMBL" id="SDL22261.1"/>
    </source>
</evidence>
<dbReference type="Proteomes" id="UP000198901">
    <property type="component" value="Unassembled WGS sequence"/>
</dbReference>
<keyword evidence="2" id="KW-1185">Reference proteome</keyword>
<sequence>MTYQTPEGDQISGNSPLQILEALRDLAPQTEGIELEDFLTILLKSVRERYATEIADLEPSQVLYDLISIGYLTPIED</sequence>